<keyword evidence="6" id="KW-1185">Reference proteome</keyword>
<reference evidence="5 6" key="1">
    <citation type="submission" date="2019-03" db="EMBL/GenBank/DDBJ databases">
        <title>Genomic Encyclopedia of Type Strains, Phase IV (KMG-IV): sequencing the most valuable type-strain genomes for metagenomic binning, comparative biology and taxonomic classification.</title>
        <authorList>
            <person name="Goeker M."/>
        </authorList>
    </citation>
    <scope>NUCLEOTIDE SEQUENCE [LARGE SCALE GENOMIC DNA]</scope>
    <source>
        <strain evidence="5 6">DSM 102852</strain>
    </source>
</reference>
<dbReference type="InterPro" id="IPR012340">
    <property type="entry name" value="NA-bd_OB-fold"/>
</dbReference>
<dbReference type="AlphaFoldDB" id="A0A4R6Y9L0"/>
<dbReference type="PROSITE" id="PS50935">
    <property type="entry name" value="SSB"/>
    <property type="match status" value="1"/>
</dbReference>
<proteinExistence type="inferred from homology"/>
<dbReference type="GO" id="GO:0006269">
    <property type="term" value="P:DNA replication, synthesis of primer"/>
    <property type="evidence" value="ECO:0007669"/>
    <property type="project" value="UniProtKB-KW"/>
</dbReference>
<comment type="similarity">
    <text evidence="4">Belongs to the PriB family.</text>
</comment>
<dbReference type="Gene3D" id="2.40.50.140">
    <property type="entry name" value="Nucleic acid-binding proteins"/>
    <property type="match status" value="1"/>
</dbReference>
<evidence type="ECO:0000256" key="1">
    <source>
        <dbReference type="ARBA" id="ARBA00022515"/>
    </source>
</evidence>
<dbReference type="InterPro" id="IPR000424">
    <property type="entry name" value="Primosome_PriB/ssb"/>
</dbReference>
<dbReference type="HAMAP" id="MF_00720">
    <property type="entry name" value="PriB"/>
    <property type="match status" value="1"/>
</dbReference>
<dbReference type="PIRSF" id="PIRSF003135">
    <property type="entry name" value="Primosomal_n"/>
    <property type="match status" value="1"/>
</dbReference>
<keyword evidence="2 4" id="KW-0235">DNA replication</keyword>
<dbReference type="NCBIfam" id="TIGR04418">
    <property type="entry name" value="PriB_gamma"/>
    <property type="match status" value="1"/>
</dbReference>
<evidence type="ECO:0000256" key="4">
    <source>
        <dbReference type="HAMAP-Rule" id="MF_00720"/>
    </source>
</evidence>
<comment type="subunit">
    <text evidence="4">Homodimer. Interacts with PriA and DnaT. Component of the replication restart primosome. Primosome assembly occurs via a 'hand-off' mechanism. PriA binds to replication forks, subsequently PriB then DnaT bind; DnaT then displaces ssDNA to generate the helicase loading substrate.</text>
</comment>
<keyword evidence="3 4" id="KW-0238">DNA-binding</keyword>
<organism evidence="5 6">
    <name type="scientific">Hydromonas duriensis</name>
    <dbReference type="NCBI Taxonomy" id="1527608"/>
    <lineage>
        <taxon>Bacteria</taxon>
        <taxon>Pseudomonadati</taxon>
        <taxon>Pseudomonadota</taxon>
        <taxon>Betaproteobacteria</taxon>
        <taxon>Burkholderiales</taxon>
        <taxon>Burkholderiaceae</taxon>
        <taxon>Hydromonas</taxon>
    </lineage>
</organism>
<dbReference type="GO" id="GO:0003697">
    <property type="term" value="F:single-stranded DNA binding"/>
    <property type="evidence" value="ECO:0007669"/>
    <property type="project" value="UniProtKB-UniRule"/>
</dbReference>
<comment type="function">
    <text evidence="4">Involved in the restart of stalled replication forks, which reloads the replicative helicase on sites other than the origin of replication; the PriA-PriB pathway is the major replication restart pathway. During primosome assembly it facilitates complex formation between PriA and DnaT on DNA; stabilizes PriA on DNA. Stimulates the DNA unwinding activity of PriA helicase.</text>
</comment>
<dbReference type="GO" id="GO:1990077">
    <property type="term" value="C:primosome complex"/>
    <property type="evidence" value="ECO:0007669"/>
    <property type="project" value="UniProtKB-UniRule"/>
</dbReference>
<evidence type="ECO:0000256" key="3">
    <source>
        <dbReference type="ARBA" id="ARBA00023125"/>
    </source>
</evidence>
<name>A0A4R6Y9L0_9BURK</name>
<accession>A0A4R6Y9L0</accession>
<keyword evidence="1 4" id="KW-0639">Primosome</keyword>
<evidence type="ECO:0000313" key="6">
    <source>
        <dbReference type="Proteomes" id="UP000294480"/>
    </source>
</evidence>
<dbReference type="EMBL" id="SNZE01000005">
    <property type="protein sequence ID" value="TDR32132.1"/>
    <property type="molecule type" value="Genomic_DNA"/>
</dbReference>
<dbReference type="SUPFAM" id="SSF50249">
    <property type="entry name" value="Nucleic acid-binding proteins"/>
    <property type="match status" value="1"/>
</dbReference>
<evidence type="ECO:0000313" key="5">
    <source>
        <dbReference type="EMBL" id="TDR32132.1"/>
    </source>
</evidence>
<dbReference type="InterPro" id="IPR023646">
    <property type="entry name" value="Prisomal_replication_PriB"/>
</dbReference>
<sequence length="114" mass="12465">MSTDAVHPTNRLILDVCLLEKSELRKTLAGVPVVEAVFAHTGVQSEIGLERQAQFELAGIAMGEMASVLERAQVGLSYRVQGFLNRKSLKSLKLRLHLTHMSPIAVDVLNALTD</sequence>
<dbReference type="Proteomes" id="UP000294480">
    <property type="component" value="Unassembled WGS sequence"/>
</dbReference>
<evidence type="ECO:0000256" key="2">
    <source>
        <dbReference type="ARBA" id="ARBA00022705"/>
    </source>
</evidence>
<comment type="caution">
    <text evidence="5">The sequence shown here is derived from an EMBL/GenBank/DDBJ whole genome shotgun (WGS) entry which is preliminary data.</text>
</comment>
<dbReference type="RefSeq" id="WP_162845137.1">
    <property type="nucleotide sequence ID" value="NZ_SNZE01000005.1"/>
</dbReference>
<gene>
    <name evidence="4" type="primary">priB</name>
    <name evidence="5" type="ORF">DFR44_10513</name>
</gene>
<dbReference type="Pfam" id="PF22657">
    <property type="entry name" value="SSB_1"/>
    <property type="match status" value="1"/>
</dbReference>
<protein>
    <recommendedName>
        <fullName evidence="4">Replication restart protein PriB</fullName>
    </recommendedName>
</protein>